<reference evidence="1 2" key="1">
    <citation type="journal article" date="2019" name="Commun. Biol.">
        <title>The bagworm genome reveals a unique fibroin gene that provides high tensile strength.</title>
        <authorList>
            <person name="Kono N."/>
            <person name="Nakamura H."/>
            <person name="Ohtoshi R."/>
            <person name="Tomita M."/>
            <person name="Numata K."/>
            <person name="Arakawa K."/>
        </authorList>
    </citation>
    <scope>NUCLEOTIDE SEQUENCE [LARGE SCALE GENOMIC DNA]</scope>
</reference>
<organism evidence="1 2">
    <name type="scientific">Eumeta variegata</name>
    <name type="common">Bagworm moth</name>
    <name type="synonym">Eumeta japonica</name>
    <dbReference type="NCBI Taxonomy" id="151549"/>
    <lineage>
        <taxon>Eukaryota</taxon>
        <taxon>Metazoa</taxon>
        <taxon>Ecdysozoa</taxon>
        <taxon>Arthropoda</taxon>
        <taxon>Hexapoda</taxon>
        <taxon>Insecta</taxon>
        <taxon>Pterygota</taxon>
        <taxon>Neoptera</taxon>
        <taxon>Endopterygota</taxon>
        <taxon>Lepidoptera</taxon>
        <taxon>Glossata</taxon>
        <taxon>Ditrysia</taxon>
        <taxon>Tineoidea</taxon>
        <taxon>Psychidae</taxon>
        <taxon>Oiketicinae</taxon>
        <taxon>Eumeta</taxon>
    </lineage>
</organism>
<keyword evidence="2" id="KW-1185">Reference proteome</keyword>
<sequence length="78" mass="8560">MLYVGCGLDATSLNEEAYKKKGIDLKRCAGCGAGDSAGRDAICRTRCGLMRHGRSAHRIFLLPLLRRGGRCRLTCELF</sequence>
<comment type="caution">
    <text evidence="1">The sequence shown here is derived from an EMBL/GenBank/DDBJ whole genome shotgun (WGS) entry which is preliminary data.</text>
</comment>
<dbReference type="AlphaFoldDB" id="A0A4C1USX6"/>
<gene>
    <name evidence="1" type="ORF">EVAR_79120_1</name>
</gene>
<dbReference type="EMBL" id="BGZK01000222">
    <property type="protein sequence ID" value="GBP29571.1"/>
    <property type="molecule type" value="Genomic_DNA"/>
</dbReference>
<proteinExistence type="predicted"/>
<name>A0A4C1USX6_EUMVA</name>
<accession>A0A4C1USX6</accession>
<evidence type="ECO:0000313" key="1">
    <source>
        <dbReference type="EMBL" id="GBP29571.1"/>
    </source>
</evidence>
<dbReference type="Proteomes" id="UP000299102">
    <property type="component" value="Unassembled WGS sequence"/>
</dbReference>
<protein>
    <submittedName>
        <fullName evidence="1">Uncharacterized protein</fullName>
    </submittedName>
</protein>
<evidence type="ECO:0000313" key="2">
    <source>
        <dbReference type="Proteomes" id="UP000299102"/>
    </source>
</evidence>